<dbReference type="EMBL" id="PYSW02000001">
    <property type="protein sequence ID" value="KAG2394256.1"/>
    <property type="molecule type" value="Genomic_DNA"/>
</dbReference>
<dbReference type="InterPro" id="IPR016181">
    <property type="entry name" value="Acyl_CoA_acyltransferase"/>
</dbReference>
<dbReference type="RefSeq" id="XP_044556150.1">
    <property type="nucleotide sequence ID" value="XM_044693614.1"/>
</dbReference>
<dbReference type="InterPro" id="IPR000182">
    <property type="entry name" value="GNAT_dom"/>
</dbReference>
<organism evidence="3 4">
    <name type="scientific">Naegleria lovaniensis</name>
    <name type="common">Amoeba</name>
    <dbReference type="NCBI Taxonomy" id="51637"/>
    <lineage>
        <taxon>Eukaryota</taxon>
        <taxon>Discoba</taxon>
        <taxon>Heterolobosea</taxon>
        <taxon>Tetramitia</taxon>
        <taxon>Eutetramitia</taxon>
        <taxon>Vahlkampfiidae</taxon>
        <taxon>Naegleria</taxon>
    </lineage>
</organism>
<accession>A0AA88H928</accession>
<evidence type="ECO:0000256" key="1">
    <source>
        <dbReference type="SAM" id="MobiDB-lite"/>
    </source>
</evidence>
<name>A0AA88H928_NAELO</name>
<dbReference type="AlphaFoldDB" id="A0AA88H928"/>
<feature type="domain" description="N-acetyltransferase" evidence="2">
    <location>
        <begin position="215"/>
        <end position="273"/>
    </location>
</feature>
<feature type="compositionally biased region" description="Low complexity" evidence="1">
    <location>
        <begin position="13"/>
        <end position="31"/>
    </location>
</feature>
<feature type="region of interest" description="Disordered" evidence="1">
    <location>
        <begin position="13"/>
        <end position="38"/>
    </location>
</feature>
<proteinExistence type="predicted"/>
<evidence type="ECO:0000313" key="4">
    <source>
        <dbReference type="Proteomes" id="UP000816034"/>
    </source>
</evidence>
<dbReference type="Pfam" id="PF00583">
    <property type="entry name" value="Acetyltransf_1"/>
    <property type="match status" value="1"/>
</dbReference>
<keyword evidence="4" id="KW-1185">Reference proteome</keyword>
<sequence>MSLMIMSSVENATSTKLNKKNSSSGESNNNNQQTAAVESSMNKNAVLAKAIPTPTTATTNVVEIGKAAVISPQPFADQFDIVLFTPEYTQQVAVALSVVFAQEEPLCIATKTNPINYFAYSLIYAQQCAANGNSMLAIDKNSRMVVGFHLCHDYETWVEPPCNDVGVVQQGVLLDRLHEIYHSQKHENISADSCESQGSPRSLSPDTTKSGEKKKEKILKICSAGVFAFARRMKLATRMLEKNIEHAKQQGFTKVLVECTGAYSQSLYKSYGFNEVARIYYREYEVEVLVDNVKVKVKPFETIPHPHEFINLSLKDL</sequence>
<dbReference type="Proteomes" id="UP000816034">
    <property type="component" value="Unassembled WGS sequence"/>
</dbReference>
<feature type="compositionally biased region" description="Polar residues" evidence="1">
    <location>
        <begin position="190"/>
        <end position="208"/>
    </location>
</feature>
<dbReference type="PANTHER" id="PTHR20905">
    <property type="entry name" value="N-ACETYLTRANSFERASE-RELATED"/>
    <property type="match status" value="1"/>
</dbReference>
<reference evidence="3 4" key="1">
    <citation type="journal article" date="2018" name="BMC Genomics">
        <title>The genome of Naegleria lovaniensis, the basis for a comparative approach to unravel pathogenicity factors of the human pathogenic amoeba N. fowleri.</title>
        <authorList>
            <person name="Liechti N."/>
            <person name="Schurch N."/>
            <person name="Bruggmann R."/>
            <person name="Wittwer M."/>
        </authorList>
    </citation>
    <scope>NUCLEOTIDE SEQUENCE [LARGE SCALE GENOMIC DNA]</scope>
    <source>
        <strain evidence="3 4">ATCC 30569</strain>
    </source>
</reference>
<dbReference type="PANTHER" id="PTHR20905:SF1">
    <property type="entry name" value="AT07410P-RELATED"/>
    <property type="match status" value="1"/>
</dbReference>
<protein>
    <recommendedName>
        <fullName evidence="2">N-acetyltransferase domain-containing protein</fullName>
    </recommendedName>
</protein>
<dbReference type="SUPFAM" id="SSF55729">
    <property type="entry name" value="Acyl-CoA N-acyltransferases (Nat)"/>
    <property type="match status" value="1"/>
</dbReference>
<evidence type="ECO:0000259" key="2">
    <source>
        <dbReference type="Pfam" id="PF00583"/>
    </source>
</evidence>
<dbReference type="GO" id="GO:0008080">
    <property type="term" value="F:N-acetyltransferase activity"/>
    <property type="evidence" value="ECO:0007669"/>
    <property type="project" value="TreeGrafter"/>
</dbReference>
<dbReference type="Gene3D" id="3.40.630.30">
    <property type="match status" value="1"/>
</dbReference>
<dbReference type="GeneID" id="68096475"/>
<feature type="region of interest" description="Disordered" evidence="1">
    <location>
        <begin position="188"/>
        <end position="214"/>
    </location>
</feature>
<evidence type="ECO:0000313" key="3">
    <source>
        <dbReference type="EMBL" id="KAG2394256.1"/>
    </source>
</evidence>
<comment type="caution">
    <text evidence="3">The sequence shown here is derived from an EMBL/GenBank/DDBJ whole genome shotgun (WGS) entry which is preliminary data.</text>
</comment>
<gene>
    <name evidence="3" type="ORF">C9374_004020</name>
</gene>